<protein>
    <submittedName>
        <fullName evidence="1">Uncharacterized protein</fullName>
    </submittedName>
</protein>
<dbReference type="EMBL" id="QTSX02001459">
    <property type="protein sequence ID" value="KAJ9081741.1"/>
    <property type="molecule type" value="Genomic_DNA"/>
</dbReference>
<keyword evidence="2" id="KW-1185">Reference proteome</keyword>
<gene>
    <name evidence="1" type="ORF">DSO57_1011335</name>
</gene>
<evidence type="ECO:0000313" key="1">
    <source>
        <dbReference type="EMBL" id="KAJ9081741.1"/>
    </source>
</evidence>
<name>A0ACC2U4P1_9FUNG</name>
<proteinExistence type="predicted"/>
<dbReference type="Proteomes" id="UP001165960">
    <property type="component" value="Unassembled WGS sequence"/>
</dbReference>
<reference evidence="1" key="1">
    <citation type="submission" date="2022-04" db="EMBL/GenBank/DDBJ databases">
        <title>Genome of the entomopathogenic fungus Entomophthora muscae.</title>
        <authorList>
            <person name="Elya C."/>
            <person name="Lovett B.R."/>
            <person name="Lee E."/>
            <person name="Macias A.M."/>
            <person name="Hajek A.E."/>
            <person name="De Bivort B.L."/>
            <person name="Kasson M.T."/>
            <person name="De Fine Licht H.H."/>
            <person name="Stajich J.E."/>
        </authorList>
    </citation>
    <scope>NUCLEOTIDE SEQUENCE</scope>
    <source>
        <strain evidence="1">Berkeley</strain>
    </source>
</reference>
<accession>A0ACC2U4P1</accession>
<comment type="caution">
    <text evidence="1">The sequence shown here is derived from an EMBL/GenBank/DDBJ whole genome shotgun (WGS) entry which is preliminary data.</text>
</comment>
<organism evidence="1 2">
    <name type="scientific">Entomophthora muscae</name>
    <dbReference type="NCBI Taxonomy" id="34485"/>
    <lineage>
        <taxon>Eukaryota</taxon>
        <taxon>Fungi</taxon>
        <taxon>Fungi incertae sedis</taxon>
        <taxon>Zoopagomycota</taxon>
        <taxon>Entomophthoromycotina</taxon>
        <taxon>Entomophthoromycetes</taxon>
        <taxon>Entomophthorales</taxon>
        <taxon>Entomophthoraceae</taxon>
        <taxon>Entomophthora</taxon>
    </lineage>
</organism>
<sequence>MDQRDHHHLAELASHYTPGLVVNKPTINLELKHTFSPPPIEFKLPEAQSSLFSRRLAAWATVVLEPLASSKPITTKYGTIPSLQSTASCQSFKDIGNANIPLRERVTFFLHSFSILPSHPSFFHPKPKTNARDIRNPYTAVLALAYDFLEAITSQQIEYYMFLNRILRCERTNYSLDPKTHLQYIPLWISFVTFDNPSSLRPEGDCKYTCKTPGCKKKYRQLSGLQYHNTKGGCGLSLKDFGKPKFRSSKNPFACPFIPCRKSFSCSNGLNFHIAKYHLKKWHFNQGETFPYTYKCPTCPFASTEGDNLRNHLLMVHPNPFHLKSE</sequence>
<evidence type="ECO:0000313" key="2">
    <source>
        <dbReference type="Proteomes" id="UP001165960"/>
    </source>
</evidence>